<protein>
    <recommendedName>
        <fullName evidence="4">MORN repeat protein</fullName>
    </recommendedName>
</protein>
<sequence>MFKFFTIFFALMSIILAGCGSTSHDLQVTEESQEVEKQLYEEKRLEAILAALDAAAAAKVPEPVPSAVETESKAQPKQNTSKETNALFQWKTSSGYVWINFGDAESQPKYEGERKNGNPDGLGMLYYPDGQRVEGQWKDGKNWNAKHYNKDGKVIGKWVNGHWNLQWGVLFKRSVNGELGWYENYGEKGQYGKYEGGIKNGKPDGHGKYISPNGSMFEGEYRDGKRNGQGKYINYDGIIWVGEFREGNLWNVTRYDKDGNIKWKIVNGVKQ</sequence>
<evidence type="ECO:0000313" key="3">
    <source>
        <dbReference type="EMBL" id="SVA36043.1"/>
    </source>
</evidence>
<dbReference type="InterPro" id="IPR003409">
    <property type="entry name" value="MORN"/>
</dbReference>
<dbReference type="PANTHER" id="PTHR43215:SF14">
    <property type="entry name" value="RADIAL SPOKE HEAD 1 HOMOLOG"/>
    <property type="match status" value="1"/>
</dbReference>
<name>A0A381V9Q1_9ZZZZ</name>
<dbReference type="Gene3D" id="2.20.110.10">
    <property type="entry name" value="Histone H3 K4-specific methyltransferase SET7/9 N-terminal domain"/>
    <property type="match status" value="2"/>
</dbReference>
<accession>A0A381V9Q1</accession>
<proteinExistence type="predicted"/>
<evidence type="ECO:0000256" key="2">
    <source>
        <dbReference type="SAM" id="MobiDB-lite"/>
    </source>
</evidence>
<gene>
    <name evidence="3" type="ORF">METZ01_LOCUS88897</name>
</gene>
<keyword evidence="1" id="KW-0677">Repeat</keyword>
<dbReference type="SMART" id="SM00698">
    <property type="entry name" value="MORN"/>
    <property type="match status" value="3"/>
</dbReference>
<dbReference type="PANTHER" id="PTHR43215">
    <property type="entry name" value="RADIAL SPOKE HEAD 1 HOMOLOG"/>
    <property type="match status" value="1"/>
</dbReference>
<dbReference type="EMBL" id="UINC01008004">
    <property type="protein sequence ID" value="SVA36043.1"/>
    <property type="molecule type" value="Genomic_DNA"/>
</dbReference>
<feature type="region of interest" description="Disordered" evidence="2">
    <location>
        <begin position="62"/>
        <end position="83"/>
    </location>
</feature>
<evidence type="ECO:0000256" key="1">
    <source>
        <dbReference type="ARBA" id="ARBA00022737"/>
    </source>
</evidence>
<dbReference type="SUPFAM" id="SSF82185">
    <property type="entry name" value="Histone H3 K4-specific methyltransferase SET7/9 N-terminal domain"/>
    <property type="match status" value="2"/>
</dbReference>
<dbReference type="GO" id="GO:0005829">
    <property type="term" value="C:cytosol"/>
    <property type="evidence" value="ECO:0007669"/>
    <property type="project" value="TreeGrafter"/>
</dbReference>
<dbReference type="Pfam" id="PF02493">
    <property type="entry name" value="MORN"/>
    <property type="match status" value="3"/>
</dbReference>
<evidence type="ECO:0008006" key="4">
    <source>
        <dbReference type="Google" id="ProtNLM"/>
    </source>
</evidence>
<dbReference type="AlphaFoldDB" id="A0A381V9Q1"/>
<organism evidence="3">
    <name type="scientific">marine metagenome</name>
    <dbReference type="NCBI Taxonomy" id="408172"/>
    <lineage>
        <taxon>unclassified sequences</taxon>
        <taxon>metagenomes</taxon>
        <taxon>ecological metagenomes</taxon>
    </lineage>
</organism>
<feature type="compositionally biased region" description="Polar residues" evidence="2">
    <location>
        <begin position="73"/>
        <end position="83"/>
    </location>
</feature>
<reference evidence="3" key="1">
    <citation type="submission" date="2018-05" db="EMBL/GenBank/DDBJ databases">
        <authorList>
            <person name="Lanie J.A."/>
            <person name="Ng W.-L."/>
            <person name="Kazmierczak K.M."/>
            <person name="Andrzejewski T.M."/>
            <person name="Davidsen T.M."/>
            <person name="Wayne K.J."/>
            <person name="Tettelin H."/>
            <person name="Glass J.I."/>
            <person name="Rusch D."/>
            <person name="Podicherti R."/>
            <person name="Tsui H.-C.T."/>
            <person name="Winkler M.E."/>
        </authorList>
    </citation>
    <scope>NUCLEOTIDE SEQUENCE</scope>
</reference>
<dbReference type="PROSITE" id="PS51257">
    <property type="entry name" value="PROKAR_LIPOPROTEIN"/>
    <property type="match status" value="1"/>
</dbReference>